<dbReference type="EMBL" id="KN554831">
    <property type="protein sequence ID" value="KHJ89035.1"/>
    <property type="molecule type" value="Genomic_DNA"/>
</dbReference>
<dbReference type="PANTHER" id="PTHR15045">
    <property type="entry name" value="FUCOSE-1-PHOSPHATE GUANYLYLTRANSFERASE"/>
    <property type="match status" value="1"/>
</dbReference>
<sequence length="193" mass="20724">MWDLLVLTAGSETQRRDFEALLAEVDTSRFCKRTAVIADYPTGVKIGSGGATLNVLDKLGSAVAGQKVLLIHSGGLSQRMPHLSAIGKIFATLPDGCTILEKKLSTYEHLPNILPPGLLVSASDVIEDVSKFKECEPSEMIAFATESTLEVAKDHGVFVLDSKGKLKSVLQKPSLKEMEDATLLPSGNALTDW</sequence>
<dbReference type="InterPro" id="IPR012887">
    <property type="entry name" value="GDP_fucose_pyrophosphorylase"/>
</dbReference>
<dbReference type="GO" id="GO:0000166">
    <property type="term" value="F:nucleotide binding"/>
    <property type="evidence" value="ECO:0007669"/>
    <property type="project" value="UniProtKB-KW"/>
</dbReference>
<evidence type="ECO:0000313" key="4">
    <source>
        <dbReference type="EMBL" id="KHJ89035.1"/>
    </source>
</evidence>
<dbReference type="Pfam" id="PF07959">
    <property type="entry name" value="Fucose_pyrophosphorylase"/>
    <property type="match status" value="1"/>
</dbReference>
<name>A0A0B1T0T0_OESDE</name>
<dbReference type="GO" id="GO:0016772">
    <property type="term" value="F:transferase activity, transferring phosphorus-containing groups"/>
    <property type="evidence" value="ECO:0007669"/>
    <property type="project" value="InterPro"/>
</dbReference>
<dbReference type="Proteomes" id="UP000053660">
    <property type="component" value="Unassembled WGS sequence"/>
</dbReference>
<organism evidence="4 5">
    <name type="scientific">Oesophagostomum dentatum</name>
    <name type="common">Nodular worm</name>
    <dbReference type="NCBI Taxonomy" id="61180"/>
    <lineage>
        <taxon>Eukaryota</taxon>
        <taxon>Metazoa</taxon>
        <taxon>Ecdysozoa</taxon>
        <taxon>Nematoda</taxon>
        <taxon>Chromadorea</taxon>
        <taxon>Rhabditida</taxon>
        <taxon>Rhabditina</taxon>
        <taxon>Rhabditomorpha</taxon>
        <taxon>Strongyloidea</taxon>
        <taxon>Strongylidae</taxon>
        <taxon>Oesophagostomum</taxon>
    </lineage>
</organism>
<proteinExistence type="predicted"/>
<evidence type="ECO:0000259" key="3">
    <source>
        <dbReference type="Pfam" id="PF07959"/>
    </source>
</evidence>
<dbReference type="AlphaFoldDB" id="A0A0B1T0T0"/>
<dbReference type="PANTHER" id="PTHR15045:SF1">
    <property type="entry name" value="FUCOSE-1-PHOSPHATE GUANYLYLTRANSFERASE"/>
    <property type="match status" value="1"/>
</dbReference>
<gene>
    <name evidence="4" type="ORF">OESDEN_11154</name>
</gene>
<evidence type="ECO:0000256" key="2">
    <source>
        <dbReference type="ARBA" id="ARBA00022741"/>
    </source>
</evidence>
<keyword evidence="2" id="KW-0547">Nucleotide-binding</keyword>
<keyword evidence="1" id="KW-0808">Transferase</keyword>
<dbReference type="OrthoDB" id="10062280at2759"/>
<evidence type="ECO:0000313" key="5">
    <source>
        <dbReference type="Proteomes" id="UP000053660"/>
    </source>
</evidence>
<feature type="domain" description="GDP-fucose pyrophosphorylase" evidence="3">
    <location>
        <begin position="64"/>
        <end position="182"/>
    </location>
</feature>
<keyword evidence="5" id="KW-1185">Reference proteome</keyword>
<evidence type="ECO:0000256" key="1">
    <source>
        <dbReference type="ARBA" id="ARBA00022679"/>
    </source>
</evidence>
<protein>
    <recommendedName>
        <fullName evidence="3">GDP-fucose pyrophosphorylase domain-containing protein</fullName>
    </recommendedName>
</protein>
<dbReference type="GO" id="GO:0042350">
    <property type="term" value="P:GDP-L-fucose biosynthetic process"/>
    <property type="evidence" value="ECO:0007669"/>
    <property type="project" value="UniProtKB-ARBA"/>
</dbReference>
<accession>A0A0B1T0T0</accession>
<reference evidence="4 5" key="1">
    <citation type="submission" date="2014-03" db="EMBL/GenBank/DDBJ databases">
        <title>Draft genome of the hookworm Oesophagostomum dentatum.</title>
        <authorList>
            <person name="Mitreva M."/>
        </authorList>
    </citation>
    <scope>NUCLEOTIDE SEQUENCE [LARGE SCALE GENOMIC DNA]</scope>
    <source>
        <strain evidence="4 5">OD-Hann</strain>
    </source>
</reference>